<dbReference type="SMART" id="SM00448">
    <property type="entry name" value="REC"/>
    <property type="match status" value="1"/>
</dbReference>
<dbReference type="CDD" id="cd00130">
    <property type="entry name" value="PAS"/>
    <property type="match status" value="4"/>
</dbReference>
<dbReference type="InterPro" id="IPR005467">
    <property type="entry name" value="His_kinase_dom"/>
</dbReference>
<feature type="domain" description="PAC" evidence="10">
    <location>
        <begin position="948"/>
        <end position="1000"/>
    </location>
</feature>
<dbReference type="SMART" id="SM00086">
    <property type="entry name" value="PAC"/>
    <property type="match status" value="4"/>
</dbReference>
<dbReference type="Pfam" id="PF13188">
    <property type="entry name" value="PAS_8"/>
    <property type="match status" value="1"/>
</dbReference>
<dbReference type="InterPro" id="IPR035965">
    <property type="entry name" value="PAS-like_dom_sf"/>
</dbReference>
<dbReference type="PROSITE" id="PS50112">
    <property type="entry name" value="PAS"/>
    <property type="match status" value="4"/>
</dbReference>
<protein>
    <recommendedName>
        <fullName evidence="2">histidine kinase</fullName>
        <ecNumber evidence="2">2.7.13.3</ecNumber>
    </recommendedName>
</protein>
<evidence type="ECO:0000256" key="5">
    <source>
        <dbReference type="ARBA" id="ARBA00022777"/>
    </source>
</evidence>
<dbReference type="SUPFAM" id="SSF55874">
    <property type="entry name" value="ATPase domain of HSP90 chaperone/DNA topoisomerase II/histidine kinase"/>
    <property type="match status" value="1"/>
</dbReference>
<dbReference type="RefSeq" id="WP_130645720.1">
    <property type="nucleotide sequence ID" value="NZ_PGCL01000001.1"/>
</dbReference>
<dbReference type="InterPro" id="IPR000700">
    <property type="entry name" value="PAS-assoc_C"/>
</dbReference>
<keyword evidence="4" id="KW-0808">Transferase</keyword>
<dbReference type="InterPro" id="IPR052162">
    <property type="entry name" value="Sensor_kinase/Photoreceptor"/>
</dbReference>
<dbReference type="Pfam" id="PF13426">
    <property type="entry name" value="PAS_9"/>
    <property type="match status" value="1"/>
</dbReference>
<keyword evidence="12" id="KW-1185">Reference proteome</keyword>
<dbReference type="InterPro" id="IPR001610">
    <property type="entry name" value="PAC"/>
</dbReference>
<dbReference type="GO" id="GO:0004673">
    <property type="term" value="F:protein histidine kinase activity"/>
    <property type="evidence" value="ECO:0007669"/>
    <property type="project" value="UniProtKB-EC"/>
</dbReference>
<dbReference type="InterPro" id="IPR001789">
    <property type="entry name" value="Sig_transdc_resp-reg_receiver"/>
</dbReference>
<dbReference type="GO" id="GO:0000160">
    <property type="term" value="P:phosphorelay signal transduction system"/>
    <property type="evidence" value="ECO:0007669"/>
    <property type="project" value="InterPro"/>
</dbReference>
<feature type="domain" description="PAS" evidence="9">
    <location>
        <begin position="436"/>
        <end position="478"/>
    </location>
</feature>
<dbReference type="Pfam" id="PF00072">
    <property type="entry name" value="Response_reg"/>
    <property type="match status" value="1"/>
</dbReference>
<dbReference type="Proteomes" id="UP000292580">
    <property type="component" value="Unassembled WGS sequence"/>
</dbReference>
<dbReference type="Pfam" id="PF08447">
    <property type="entry name" value="PAS_3"/>
    <property type="match status" value="2"/>
</dbReference>
<evidence type="ECO:0000256" key="3">
    <source>
        <dbReference type="ARBA" id="ARBA00022553"/>
    </source>
</evidence>
<feature type="domain" description="PAS" evidence="9">
    <location>
        <begin position="888"/>
        <end position="953"/>
    </location>
</feature>
<evidence type="ECO:0000256" key="2">
    <source>
        <dbReference type="ARBA" id="ARBA00012438"/>
    </source>
</evidence>
<feature type="domain" description="Histidine kinase" evidence="7">
    <location>
        <begin position="1011"/>
        <end position="1207"/>
    </location>
</feature>
<evidence type="ECO:0000256" key="6">
    <source>
        <dbReference type="PROSITE-ProRule" id="PRU00169"/>
    </source>
</evidence>
<dbReference type="Gene3D" id="3.30.450.40">
    <property type="match status" value="2"/>
</dbReference>
<dbReference type="Pfam" id="PF01590">
    <property type="entry name" value="GAF"/>
    <property type="match status" value="1"/>
</dbReference>
<gene>
    <name evidence="11" type="ORF">CUJ86_01100</name>
</gene>
<evidence type="ECO:0000256" key="4">
    <source>
        <dbReference type="ARBA" id="ARBA00022679"/>
    </source>
</evidence>
<dbReference type="SUPFAM" id="SSF52172">
    <property type="entry name" value="CheY-like"/>
    <property type="match status" value="1"/>
</dbReference>
<dbReference type="Gene3D" id="3.30.450.20">
    <property type="entry name" value="PAS domain"/>
    <property type="match status" value="4"/>
</dbReference>
<name>A0A483CV67_9EURY</name>
<evidence type="ECO:0000256" key="1">
    <source>
        <dbReference type="ARBA" id="ARBA00000085"/>
    </source>
</evidence>
<accession>A0A483CV67</accession>
<feature type="domain" description="PAS" evidence="9">
    <location>
        <begin position="134"/>
        <end position="198"/>
    </location>
</feature>
<evidence type="ECO:0000313" key="12">
    <source>
        <dbReference type="Proteomes" id="UP000292580"/>
    </source>
</evidence>
<comment type="catalytic activity">
    <reaction evidence="1">
        <text>ATP + protein L-histidine = ADP + protein N-phospho-L-histidine.</text>
        <dbReference type="EC" id="2.7.13.3"/>
    </reaction>
</comment>
<dbReference type="PANTHER" id="PTHR43304:SF1">
    <property type="entry name" value="PAC DOMAIN-CONTAINING PROTEIN"/>
    <property type="match status" value="1"/>
</dbReference>
<reference evidence="11 12" key="1">
    <citation type="submission" date="2017-11" db="EMBL/GenBank/DDBJ databases">
        <title>Isolation and Characterization of Methanofollis Species from Methane Seep Offshore SW Taiwan.</title>
        <authorList>
            <person name="Teng N.-H."/>
            <person name="Lai M.-C."/>
            <person name="Chen S.-C."/>
        </authorList>
    </citation>
    <scope>NUCLEOTIDE SEQUENCE [LARGE SCALE GENOMIC DNA]</scope>
    <source>
        <strain evidence="11 12">FWC-SCC2</strain>
    </source>
</reference>
<dbReference type="NCBIfam" id="TIGR00229">
    <property type="entry name" value="sensory_box"/>
    <property type="match status" value="4"/>
</dbReference>
<comment type="caution">
    <text evidence="11">The sequence shown here is derived from an EMBL/GenBank/DDBJ whole genome shotgun (WGS) entry which is preliminary data.</text>
</comment>
<feature type="modified residue" description="4-aspartylphosphate" evidence="6">
    <location>
        <position position="53"/>
    </location>
</feature>
<dbReference type="PANTHER" id="PTHR43304">
    <property type="entry name" value="PHYTOCHROME-LIKE PROTEIN CPH1"/>
    <property type="match status" value="1"/>
</dbReference>
<evidence type="ECO:0000313" key="11">
    <source>
        <dbReference type="EMBL" id="TAJ45371.1"/>
    </source>
</evidence>
<keyword evidence="3 6" id="KW-0597">Phosphoprotein</keyword>
<dbReference type="Pfam" id="PF02518">
    <property type="entry name" value="HATPase_c"/>
    <property type="match status" value="1"/>
</dbReference>
<dbReference type="InterPro" id="IPR003594">
    <property type="entry name" value="HATPase_dom"/>
</dbReference>
<dbReference type="CDD" id="cd00075">
    <property type="entry name" value="HATPase"/>
    <property type="match status" value="1"/>
</dbReference>
<evidence type="ECO:0000259" key="7">
    <source>
        <dbReference type="PROSITE" id="PS50109"/>
    </source>
</evidence>
<dbReference type="PROSITE" id="PS50109">
    <property type="entry name" value="HIS_KIN"/>
    <property type="match status" value="1"/>
</dbReference>
<dbReference type="InterPro" id="IPR029016">
    <property type="entry name" value="GAF-like_dom_sf"/>
</dbReference>
<sequence length="1211" mass="137933">MISVLYVDDEPHLSEIATAFLEIDGGIRVTTAPDAAAALDLIARGTYDAIVSDYQMPGMDGIAFLKELRARENFIPFILFTGKSREDVAIEALNSGADYYLQKSADTSTQFVELRNLIQQSHRRRTAEIAHQESEHRFRSIVEDQNEMIARFLPDGRITYANPAFCAFFGIEPRSTEENRMNALPLPEERRLVQEHLHSLSPEIPVREITHRIQLADGRIRWIRSSDRAFFDPDGNICAYQAVARDITEIRTISDSMAFGERVLRIIAGSNDILTGEDSIKMISDAIGQITGTLTVGRAHLWKEMDVGEHQPSAAALITWNQKEGGSEIQTFQPKMAVAHSYPLRWQQIFQGGESVEGAIDTLPVDEAAWLAEYGHASILLVPIMIKGTFWGFFGIESACPGRRWAPEEYRILNNVSETIGRVVIWFQTNQILIENQEKFKAIAERAQDAIIIADGQDRVHYWNPAAERMFGFSFQEIGCRRLQECIQNGEGDVERFRKQRKELMTTGTSPLTACAHRMEGRRNGGDTFPVEVTISGIQKDEEWMALVIARDISEQKRMETLLRQSEEAYRTIFDTTLDGMFVLDAETLRIVFANGAALKIMGCDPVDNFEEVSLFDFIPEERWDALARIIRDDLFGENPQHVHELPVIRRDGMERWVRVVGKKALFRGKTAGIVSCIDITDQKHLEMRLRRRAEMEVMVSSISTRLLNLKSEQMEEGFTAALGSICGVIGADAAHLFWLDTEQRGVEVVYEWCLEGLPPAREVAVCLMTGDHPWWMEQLQTSRPFRISRTADLPPQAAAEREILEHFNVRSTFCQPITRNDRPYGFLLFHSILGEREWDEDEIAIFHILADTFAEIYLRGRAEKRLQESVTRFRSFVEGTKDVSMRLVMQPDGPPNVDYLSPSWEEFIGYSREEVFRDPFFGLKVIHPEDRERFMDMQRHPEQHVNRPLQYRYRHRDGHYIWAEEYVIPEYDSKGTLVAVETVIHSIDHIKQTEETLRQMNSKLSLLGSITRHDILNQLTVIQGYQDILVDSIADPALQPFFNQQQAAIDRIIGHIAFMKSYQELGARLPEWQTLSEVAKRAGALANLNGTDLTVDADGYSVYADPMLEKVFFNFYDNALRHGGDVKHIRVACEPQENCLRVIVEDDGAGIPDADKEKIFRRGVGRNTGLGLFLVREVLLITGFSIKENGAEGEGARFEIEVPAGMYRRN</sequence>
<dbReference type="PRINTS" id="PR00344">
    <property type="entry name" value="BCTRLSENSOR"/>
</dbReference>
<dbReference type="EMBL" id="PGCL01000001">
    <property type="protein sequence ID" value="TAJ45371.1"/>
    <property type="molecule type" value="Genomic_DNA"/>
</dbReference>
<organism evidence="11 12">
    <name type="scientific">Methanofollis fontis</name>
    <dbReference type="NCBI Taxonomy" id="2052832"/>
    <lineage>
        <taxon>Archaea</taxon>
        <taxon>Methanobacteriati</taxon>
        <taxon>Methanobacteriota</taxon>
        <taxon>Stenosarchaea group</taxon>
        <taxon>Methanomicrobia</taxon>
        <taxon>Methanomicrobiales</taxon>
        <taxon>Methanomicrobiaceae</taxon>
        <taxon>Methanofollis</taxon>
    </lineage>
</organism>
<dbReference type="AlphaFoldDB" id="A0A483CV67"/>
<keyword evidence="5" id="KW-0418">Kinase</keyword>
<dbReference type="Gene3D" id="3.30.565.10">
    <property type="entry name" value="Histidine kinase-like ATPase, C-terminal domain"/>
    <property type="match status" value="1"/>
</dbReference>
<dbReference type="InterPro" id="IPR004358">
    <property type="entry name" value="Sig_transdc_His_kin-like_C"/>
</dbReference>
<dbReference type="EC" id="2.7.13.3" evidence="2"/>
<dbReference type="SUPFAM" id="SSF55781">
    <property type="entry name" value="GAF domain-like"/>
    <property type="match status" value="2"/>
</dbReference>
<dbReference type="PROSITE" id="PS50113">
    <property type="entry name" value="PAC"/>
    <property type="match status" value="2"/>
</dbReference>
<evidence type="ECO:0000259" key="10">
    <source>
        <dbReference type="PROSITE" id="PS50113"/>
    </source>
</evidence>
<dbReference type="SMART" id="SM00387">
    <property type="entry name" value="HATPase_c"/>
    <property type="match status" value="1"/>
</dbReference>
<dbReference type="Gene3D" id="3.40.50.2300">
    <property type="match status" value="1"/>
</dbReference>
<evidence type="ECO:0000259" key="8">
    <source>
        <dbReference type="PROSITE" id="PS50110"/>
    </source>
</evidence>
<dbReference type="OrthoDB" id="230688at2157"/>
<dbReference type="SUPFAM" id="SSF55785">
    <property type="entry name" value="PYP-like sensor domain (PAS domain)"/>
    <property type="match status" value="4"/>
</dbReference>
<dbReference type="CDD" id="cd00156">
    <property type="entry name" value="REC"/>
    <property type="match status" value="1"/>
</dbReference>
<dbReference type="InterPro" id="IPR000014">
    <property type="entry name" value="PAS"/>
</dbReference>
<dbReference type="InterPro" id="IPR013655">
    <property type="entry name" value="PAS_fold_3"/>
</dbReference>
<evidence type="ECO:0000259" key="9">
    <source>
        <dbReference type="PROSITE" id="PS50112"/>
    </source>
</evidence>
<dbReference type="SMART" id="SM00065">
    <property type="entry name" value="GAF"/>
    <property type="match status" value="1"/>
</dbReference>
<feature type="domain" description="PAC" evidence="10">
    <location>
        <begin position="207"/>
        <end position="259"/>
    </location>
</feature>
<dbReference type="InterPro" id="IPR011006">
    <property type="entry name" value="CheY-like_superfamily"/>
</dbReference>
<dbReference type="InterPro" id="IPR003018">
    <property type="entry name" value="GAF"/>
</dbReference>
<feature type="domain" description="PAS" evidence="9">
    <location>
        <begin position="566"/>
        <end position="638"/>
    </location>
</feature>
<dbReference type="InterPro" id="IPR036890">
    <property type="entry name" value="HATPase_C_sf"/>
</dbReference>
<feature type="domain" description="Response regulatory" evidence="8">
    <location>
        <begin position="3"/>
        <end position="118"/>
    </location>
</feature>
<proteinExistence type="predicted"/>
<dbReference type="SMART" id="SM00091">
    <property type="entry name" value="PAS"/>
    <property type="match status" value="4"/>
</dbReference>
<dbReference type="PROSITE" id="PS50110">
    <property type="entry name" value="RESPONSE_REGULATORY"/>
    <property type="match status" value="1"/>
</dbReference>